<comment type="caution">
    <text evidence="2">The sequence shown here is derived from an EMBL/GenBank/DDBJ whole genome shotgun (WGS) entry which is preliminary data.</text>
</comment>
<gene>
    <name evidence="2" type="ORF">GCM10010411_68990</name>
</gene>
<dbReference type="Pfam" id="PF04149">
    <property type="entry name" value="DUF397"/>
    <property type="match status" value="1"/>
</dbReference>
<evidence type="ECO:0000259" key="1">
    <source>
        <dbReference type="Pfam" id="PF04149"/>
    </source>
</evidence>
<protein>
    <recommendedName>
        <fullName evidence="1">DUF397 domain-containing protein</fullName>
    </recommendedName>
</protein>
<keyword evidence="3" id="KW-1185">Reference proteome</keyword>
<organism evidence="2 3">
    <name type="scientific">Actinomadura fulvescens</name>
    <dbReference type="NCBI Taxonomy" id="46160"/>
    <lineage>
        <taxon>Bacteria</taxon>
        <taxon>Bacillati</taxon>
        <taxon>Actinomycetota</taxon>
        <taxon>Actinomycetes</taxon>
        <taxon>Streptosporangiales</taxon>
        <taxon>Thermomonosporaceae</taxon>
        <taxon>Actinomadura</taxon>
    </lineage>
</organism>
<accession>A0ABN3QCW8</accession>
<evidence type="ECO:0000313" key="2">
    <source>
        <dbReference type="EMBL" id="GAA2623099.1"/>
    </source>
</evidence>
<evidence type="ECO:0000313" key="3">
    <source>
        <dbReference type="Proteomes" id="UP001501509"/>
    </source>
</evidence>
<feature type="domain" description="DUF397" evidence="1">
    <location>
        <begin position="4"/>
        <end position="50"/>
    </location>
</feature>
<proteinExistence type="predicted"/>
<sequence>MEQLKWRKSSYTTSNGGACVELASLNDAVAVRDSKNPEGPVIFVHRAVLRRAIREAS</sequence>
<dbReference type="EMBL" id="BAAATD010000011">
    <property type="protein sequence ID" value="GAA2623099.1"/>
    <property type="molecule type" value="Genomic_DNA"/>
</dbReference>
<dbReference type="InterPro" id="IPR007278">
    <property type="entry name" value="DUF397"/>
</dbReference>
<dbReference type="Proteomes" id="UP001501509">
    <property type="component" value="Unassembled WGS sequence"/>
</dbReference>
<dbReference type="RefSeq" id="WP_344546680.1">
    <property type="nucleotide sequence ID" value="NZ_BAAATD010000011.1"/>
</dbReference>
<reference evidence="2 3" key="1">
    <citation type="journal article" date="2019" name="Int. J. Syst. Evol. Microbiol.">
        <title>The Global Catalogue of Microorganisms (GCM) 10K type strain sequencing project: providing services to taxonomists for standard genome sequencing and annotation.</title>
        <authorList>
            <consortium name="The Broad Institute Genomics Platform"/>
            <consortium name="The Broad Institute Genome Sequencing Center for Infectious Disease"/>
            <person name="Wu L."/>
            <person name="Ma J."/>
        </authorList>
    </citation>
    <scope>NUCLEOTIDE SEQUENCE [LARGE SCALE GENOMIC DNA]</scope>
    <source>
        <strain evidence="2 3">JCM 6833</strain>
    </source>
</reference>
<name>A0ABN3QCW8_9ACTN</name>